<name>A0AAV3T2G9_9EURY</name>
<evidence type="ECO:0000256" key="3">
    <source>
        <dbReference type="ARBA" id="ARBA00022741"/>
    </source>
</evidence>
<gene>
    <name evidence="6" type="ORF">GCM10009019_17000</name>
</gene>
<dbReference type="PANTHER" id="PTHR42711:SF5">
    <property type="entry name" value="ABC TRANSPORTER ATP-BINDING PROTEIN NATA"/>
    <property type="match status" value="1"/>
</dbReference>
<keyword evidence="7" id="KW-1185">Reference proteome</keyword>
<comment type="caution">
    <text evidence="6">The sequence shown here is derived from an EMBL/GenBank/DDBJ whole genome shotgun (WGS) entry which is preliminary data.</text>
</comment>
<reference evidence="6 7" key="1">
    <citation type="journal article" date="2019" name="Int. J. Syst. Evol. Microbiol.">
        <title>The Global Catalogue of Microorganisms (GCM) 10K type strain sequencing project: providing services to taxonomists for standard genome sequencing and annotation.</title>
        <authorList>
            <consortium name="The Broad Institute Genomics Platform"/>
            <consortium name="The Broad Institute Genome Sequencing Center for Infectious Disease"/>
            <person name="Wu L."/>
            <person name="Ma J."/>
        </authorList>
    </citation>
    <scope>NUCLEOTIDE SEQUENCE [LARGE SCALE GENOMIC DNA]</scope>
    <source>
        <strain evidence="6 7">JCM 16327</strain>
    </source>
</reference>
<dbReference type="Gene3D" id="3.40.50.300">
    <property type="entry name" value="P-loop containing nucleotide triphosphate hydrolases"/>
    <property type="match status" value="1"/>
</dbReference>
<protein>
    <submittedName>
        <fullName evidence="6">ABC transporter ATP-binding protein</fullName>
    </submittedName>
</protein>
<evidence type="ECO:0000313" key="7">
    <source>
        <dbReference type="Proteomes" id="UP001500194"/>
    </source>
</evidence>
<organism evidence="6 7">
    <name type="scientific">Salarchaeum japonicum</name>
    <dbReference type="NCBI Taxonomy" id="555573"/>
    <lineage>
        <taxon>Archaea</taxon>
        <taxon>Methanobacteriati</taxon>
        <taxon>Methanobacteriota</taxon>
        <taxon>Stenosarchaea group</taxon>
        <taxon>Halobacteria</taxon>
        <taxon>Halobacteriales</taxon>
        <taxon>Halobacteriaceae</taxon>
    </lineage>
</organism>
<keyword evidence="2" id="KW-0813">Transport</keyword>
<evidence type="ECO:0000313" key="6">
    <source>
        <dbReference type="EMBL" id="GAA0654071.1"/>
    </source>
</evidence>
<dbReference type="Proteomes" id="UP001500194">
    <property type="component" value="Unassembled WGS sequence"/>
</dbReference>
<evidence type="ECO:0000256" key="2">
    <source>
        <dbReference type="ARBA" id="ARBA00022448"/>
    </source>
</evidence>
<dbReference type="GO" id="GO:0016887">
    <property type="term" value="F:ATP hydrolysis activity"/>
    <property type="evidence" value="ECO:0007669"/>
    <property type="project" value="InterPro"/>
</dbReference>
<keyword evidence="3" id="KW-0547">Nucleotide-binding</keyword>
<dbReference type="EMBL" id="BAAADU010000002">
    <property type="protein sequence ID" value="GAA0654071.1"/>
    <property type="molecule type" value="Genomic_DNA"/>
</dbReference>
<accession>A0AAV3T2G9</accession>
<dbReference type="AlphaFoldDB" id="A0AAV3T2G9"/>
<dbReference type="GO" id="GO:0005524">
    <property type="term" value="F:ATP binding"/>
    <property type="evidence" value="ECO:0007669"/>
    <property type="project" value="UniProtKB-KW"/>
</dbReference>
<sequence length="306" mass="32023">MEPVVAADDVSKSYDGTRALDGVSLAVPGGEVFALIGPNGAGKTTLVRCLTGTATPDAGSVSLLGESPRESGRERLGLLPQSFDPPDRLTPRELVAYYAGLYEDARDPADALREVGVEPDTDTWYGDLSGGEQRRTAVACALVNDPDVLFVDEPTTGVDPAGRRDLWSVFEDLADAGTTIFLTTHYMAEAERLADTVGLLADGRLVAEGDPAGLVAEYGGESRVVVETDADPGAFAESEFAPRATENALVFEGVPATDIGGVVAAFESRGLAFGAVEWRDPDLEDVYLALADDASPADAGDAEVVR</sequence>
<dbReference type="InterPro" id="IPR050763">
    <property type="entry name" value="ABC_transporter_ATP-binding"/>
</dbReference>
<dbReference type="PROSITE" id="PS50893">
    <property type="entry name" value="ABC_TRANSPORTER_2"/>
    <property type="match status" value="1"/>
</dbReference>
<dbReference type="InterPro" id="IPR003593">
    <property type="entry name" value="AAA+_ATPase"/>
</dbReference>
<dbReference type="InterPro" id="IPR003439">
    <property type="entry name" value="ABC_transporter-like_ATP-bd"/>
</dbReference>
<dbReference type="PANTHER" id="PTHR42711">
    <property type="entry name" value="ABC TRANSPORTER ATP-BINDING PROTEIN"/>
    <property type="match status" value="1"/>
</dbReference>
<comment type="similarity">
    <text evidence="1">Belongs to the ABC transporter superfamily.</text>
</comment>
<dbReference type="CDD" id="cd03230">
    <property type="entry name" value="ABC_DR_subfamily_A"/>
    <property type="match status" value="1"/>
</dbReference>
<feature type="domain" description="ABC transporter" evidence="5">
    <location>
        <begin position="5"/>
        <end position="227"/>
    </location>
</feature>
<proteinExistence type="inferred from homology"/>
<dbReference type="Pfam" id="PF00005">
    <property type="entry name" value="ABC_tran"/>
    <property type="match status" value="1"/>
</dbReference>
<keyword evidence="4 6" id="KW-0067">ATP-binding</keyword>
<dbReference type="GeneID" id="68573623"/>
<evidence type="ECO:0000256" key="4">
    <source>
        <dbReference type="ARBA" id="ARBA00022840"/>
    </source>
</evidence>
<dbReference type="SMART" id="SM00382">
    <property type="entry name" value="AAA"/>
    <property type="match status" value="1"/>
</dbReference>
<evidence type="ECO:0000256" key="1">
    <source>
        <dbReference type="ARBA" id="ARBA00005417"/>
    </source>
</evidence>
<dbReference type="InterPro" id="IPR027417">
    <property type="entry name" value="P-loop_NTPase"/>
</dbReference>
<dbReference type="RefSeq" id="WP_227260551.1">
    <property type="nucleotide sequence ID" value="NZ_BAAADU010000002.1"/>
</dbReference>
<evidence type="ECO:0000259" key="5">
    <source>
        <dbReference type="PROSITE" id="PS50893"/>
    </source>
</evidence>
<dbReference type="SUPFAM" id="SSF52540">
    <property type="entry name" value="P-loop containing nucleoside triphosphate hydrolases"/>
    <property type="match status" value="1"/>
</dbReference>